<comment type="caution">
    <text evidence="2">The sequence shown here is derived from an EMBL/GenBank/DDBJ whole genome shotgun (WGS) entry which is preliminary data.</text>
</comment>
<dbReference type="GO" id="GO:0051865">
    <property type="term" value="P:protein autoubiquitination"/>
    <property type="evidence" value="ECO:0007669"/>
    <property type="project" value="TreeGrafter"/>
</dbReference>
<dbReference type="GO" id="GO:0031624">
    <property type="term" value="F:ubiquitin conjugating enzyme binding"/>
    <property type="evidence" value="ECO:0007669"/>
    <property type="project" value="TreeGrafter"/>
</dbReference>
<dbReference type="GO" id="GO:0005634">
    <property type="term" value="C:nucleus"/>
    <property type="evidence" value="ECO:0007669"/>
    <property type="project" value="TreeGrafter"/>
</dbReference>
<sequence>MTCVIELFPFACRANAVAFIPANQARLPAAGLVNPEETDQVSTDLLSEFASLTLAKPRWVTSPRERSNCRSGNCAATADKPPGDGLSDRKRPHVYLKEMPCTGGHTFGLYVFPYKFATTDDGANTFKGQEQQGTSAMTEDATRQATPRADPAPDQSSTDHEVAGDSGTYFVFQLPTRISSFRITSFSELGKYGCCPGFYLKLSLTLASRLCPLTMISEQNEVKLLRYLNPFRLQCKRCKKTMASVATPDVLALPSTLWTEMSEAVACEECSPVPVTKAALLAKPNRICVGTDHIALSPVDIDAETVRINRDKIFCNSCGSTVGYPTRTSAFRKSRTEAENHLHCIHQHEVDHADSSGTSCLSGKSQGSAESCELAEACFLKHKVYVQQLRPKKAPSDVFWRHTEVCLIAGSIERLCKKASIHKFLVERDKGEEDKAKDTGSCCSSEMSKIASLELTIVVREFFPLVIEEAQVTDRAASEALGYAPFQQFQRAMKVLFRAIVSPQARTDSTSHSLKLPSIPFEELLDELRRNARLYETSPVKISLSTEHTVSYLPLPPASPL</sequence>
<dbReference type="GO" id="GO:0005829">
    <property type="term" value="C:cytosol"/>
    <property type="evidence" value="ECO:0007669"/>
    <property type="project" value="TreeGrafter"/>
</dbReference>
<organism evidence="2 3">
    <name type="scientific">Toxoplasma gondii p89</name>
    <dbReference type="NCBI Taxonomy" id="943119"/>
    <lineage>
        <taxon>Eukaryota</taxon>
        <taxon>Sar</taxon>
        <taxon>Alveolata</taxon>
        <taxon>Apicomplexa</taxon>
        <taxon>Conoidasida</taxon>
        <taxon>Coccidia</taxon>
        <taxon>Eucoccidiorida</taxon>
        <taxon>Eimeriorina</taxon>
        <taxon>Sarcocystidae</taxon>
        <taxon>Toxoplasma</taxon>
    </lineage>
</organism>
<dbReference type="PANTHER" id="PTHR31531:SF2">
    <property type="entry name" value="E3 UBIQUITIN-PROTEIN LIGASE E3D"/>
    <property type="match status" value="1"/>
</dbReference>
<accession>A0A086J6S9</accession>
<proteinExistence type="predicted"/>
<dbReference type="Pfam" id="PF09814">
    <property type="entry name" value="HECT_2"/>
    <property type="match status" value="1"/>
</dbReference>
<dbReference type="GO" id="GO:0000151">
    <property type="term" value="C:ubiquitin ligase complex"/>
    <property type="evidence" value="ECO:0007669"/>
    <property type="project" value="TreeGrafter"/>
</dbReference>
<feature type="compositionally biased region" description="Polar residues" evidence="1">
    <location>
        <begin position="126"/>
        <end position="137"/>
    </location>
</feature>
<dbReference type="GO" id="GO:0006513">
    <property type="term" value="P:protein monoubiquitination"/>
    <property type="evidence" value="ECO:0007669"/>
    <property type="project" value="TreeGrafter"/>
</dbReference>
<reference evidence="2 3" key="1">
    <citation type="submission" date="2014-03" db="EMBL/GenBank/DDBJ databases">
        <authorList>
            <person name="Sibley D."/>
            <person name="Venepally P."/>
            <person name="Karamycheva S."/>
            <person name="Hadjithomas M."/>
            <person name="Khan A."/>
            <person name="Brunk B."/>
            <person name="Roos D."/>
            <person name="Caler E."/>
            <person name="Lorenzi H."/>
        </authorList>
    </citation>
    <scope>NUCLEOTIDE SEQUENCE [LARGE SCALE GENOMIC DNA]</scope>
    <source>
        <strain evidence="3">p89</strain>
    </source>
</reference>
<evidence type="ECO:0000256" key="1">
    <source>
        <dbReference type="SAM" id="MobiDB-lite"/>
    </source>
</evidence>
<gene>
    <name evidence="2" type="ORF">TGP89_290605</name>
</gene>
<dbReference type="EMBL" id="AEYI02002560">
    <property type="protein sequence ID" value="KFG27847.1"/>
    <property type="molecule type" value="Genomic_DNA"/>
</dbReference>
<feature type="region of interest" description="Disordered" evidence="1">
    <location>
        <begin position="123"/>
        <end position="162"/>
    </location>
</feature>
<name>A0A086J6S9_TOXGO</name>
<evidence type="ECO:0000313" key="2">
    <source>
        <dbReference type="EMBL" id="KFG27847.1"/>
    </source>
</evidence>
<feature type="region of interest" description="Disordered" evidence="1">
    <location>
        <begin position="62"/>
        <end position="90"/>
    </location>
</feature>
<dbReference type="GO" id="GO:0061630">
    <property type="term" value="F:ubiquitin protein ligase activity"/>
    <property type="evidence" value="ECO:0007669"/>
    <property type="project" value="TreeGrafter"/>
</dbReference>
<dbReference type="OrthoDB" id="329067at2759"/>
<evidence type="ECO:0000313" key="3">
    <source>
        <dbReference type="Proteomes" id="UP000028828"/>
    </source>
</evidence>
<dbReference type="VEuPathDB" id="ToxoDB:TGP89_290605"/>
<protein>
    <submittedName>
        <fullName evidence="2">Uncharacterized protein</fullName>
    </submittedName>
</protein>
<dbReference type="GO" id="GO:0043161">
    <property type="term" value="P:proteasome-mediated ubiquitin-dependent protein catabolic process"/>
    <property type="evidence" value="ECO:0007669"/>
    <property type="project" value="TreeGrafter"/>
</dbReference>
<dbReference type="PANTHER" id="PTHR31531">
    <property type="entry name" value="E3 UBIQUITIN-PROTEIN LIGASE E3D FAMILY MEMBER"/>
    <property type="match status" value="1"/>
</dbReference>
<dbReference type="InterPro" id="IPR019193">
    <property type="entry name" value="UBQ-conj_enz_E2-bd_prot"/>
</dbReference>
<dbReference type="AlphaFoldDB" id="A0A086J6S9"/>
<dbReference type="GO" id="GO:0030332">
    <property type="term" value="F:cyclin binding"/>
    <property type="evidence" value="ECO:0007669"/>
    <property type="project" value="TreeGrafter"/>
</dbReference>
<dbReference type="Proteomes" id="UP000028828">
    <property type="component" value="Unassembled WGS sequence"/>
</dbReference>
<dbReference type="GO" id="GO:0000209">
    <property type="term" value="P:protein polyubiquitination"/>
    <property type="evidence" value="ECO:0007669"/>
    <property type="project" value="TreeGrafter"/>
</dbReference>